<dbReference type="GO" id="GO:0016442">
    <property type="term" value="C:RISC complex"/>
    <property type="evidence" value="ECO:0007669"/>
    <property type="project" value="TreeGrafter"/>
</dbReference>
<accession>A0A8J5KAN9</accession>
<evidence type="ECO:0000259" key="3">
    <source>
        <dbReference type="PROSITE" id="PS50137"/>
    </source>
</evidence>
<dbReference type="GO" id="GO:0035197">
    <property type="term" value="F:siRNA binding"/>
    <property type="evidence" value="ECO:0007669"/>
    <property type="project" value="TreeGrafter"/>
</dbReference>
<gene>
    <name evidence="4" type="primary">prkra-a-L</name>
    <name evidence="4" type="ORF">Hamer_G011676</name>
</gene>
<dbReference type="PANTHER" id="PTHR46205:SF3">
    <property type="entry name" value="LOQUACIOUS, ISOFORM B"/>
    <property type="match status" value="1"/>
</dbReference>
<comment type="caution">
    <text evidence="4">The sequence shown here is derived from an EMBL/GenBank/DDBJ whole genome shotgun (WGS) entry which is preliminary data.</text>
</comment>
<dbReference type="GO" id="GO:0070920">
    <property type="term" value="P:regulation of regulatory ncRNA processing"/>
    <property type="evidence" value="ECO:0007669"/>
    <property type="project" value="TreeGrafter"/>
</dbReference>
<evidence type="ECO:0000313" key="4">
    <source>
        <dbReference type="EMBL" id="KAG7168985.1"/>
    </source>
</evidence>
<organism evidence="4 5">
    <name type="scientific">Homarus americanus</name>
    <name type="common">American lobster</name>
    <dbReference type="NCBI Taxonomy" id="6706"/>
    <lineage>
        <taxon>Eukaryota</taxon>
        <taxon>Metazoa</taxon>
        <taxon>Ecdysozoa</taxon>
        <taxon>Arthropoda</taxon>
        <taxon>Crustacea</taxon>
        <taxon>Multicrustacea</taxon>
        <taxon>Malacostraca</taxon>
        <taxon>Eumalacostraca</taxon>
        <taxon>Eucarida</taxon>
        <taxon>Decapoda</taxon>
        <taxon>Pleocyemata</taxon>
        <taxon>Astacidea</taxon>
        <taxon>Nephropoidea</taxon>
        <taxon>Nephropidae</taxon>
        <taxon>Homarus</taxon>
    </lineage>
</organism>
<keyword evidence="4" id="KW-0808">Transferase</keyword>
<proteinExistence type="predicted"/>
<sequence length="69" mass="7470">MLQDIGQEANFVVTFVDIEELSVTGQHQCLVQLSTLPVAVCYGTGTTVKEAQSAAAHNALEYLKIMTNK</sequence>
<dbReference type="GO" id="GO:0005634">
    <property type="term" value="C:nucleus"/>
    <property type="evidence" value="ECO:0007669"/>
    <property type="project" value="TreeGrafter"/>
</dbReference>
<dbReference type="Pfam" id="PF00035">
    <property type="entry name" value="dsrm"/>
    <property type="match status" value="1"/>
</dbReference>
<dbReference type="PANTHER" id="PTHR46205">
    <property type="entry name" value="LOQUACIOUS, ISOFORM B"/>
    <property type="match status" value="1"/>
</dbReference>
<evidence type="ECO:0000256" key="2">
    <source>
        <dbReference type="PROSITE-ProRule" id="PRU00266"/>
    </source>
</evidence>
<dbReference type="SUPFAM" id="SSF54768">
    <property type="entry name" value="dsRNA-binding domain-like"/>
    <property type="match status" value="1"/>
</dbReference>
<dbReference type="EMBL" id="JAHLQT010018664">
    <property type="protein sequence ID" value="KAG7168985.1"/>
    <property type="molecule type" value="Genomic_DNA"/>
</dbReference>
<dbReference type="GO" id="GO:0030422">
    <property type="term" value="P:siRNA processing"/>
    <property type="evidence" value="ECO:0007669"/>
    <property type="project" value="TreeGrafter"/>
</dbReference>
<dbReference type="GO" id="GO:0070578">
    <property type="term" value="C:RISC-loading complex"/>
    <property type="evidence" value="ECO:0007669"/>
    <property type="project" value="TreeGrafter"/>
</dbReference>
<feature type="domain" description="DRBM" evidence="3">
    <location>
        <begin position="1"/>
        <end position="65"/>
    </location>
</feature>
<dbReference type="GO" id="GO:0003725">
    <property type="term" value="F:double-stranded RNA binding"/>
    <property type="evidence" value="ECO:0007669"/>
    <property type="project" value="TreeGrafter"/>
</dbReference>
<evidence type="ECO:0000256" key="1">
    <source>
        <dbReference type="ARBA" id="ARBA00022884"/>
    </source>
</evidence>
<dbReference type="CDD" id="cd19864">
    <property type="entry name" value="DSRM_PRKRA-like_rpt3"/>
    <property type="match status" value="1"/>
</dbReference>
<keyword evidence="4" id="KW-0418">Kinase</keyword>
<dbReference type="Gene3D" id="3.30.160.20">
    <property type="match status" value="1"/>
</dbReference>
<keyword evidence="1 2" id="KW-0694">RNA-binding</keyword>
<dbReference type="GO" id="GO:0005737">
    <property type="term" value="C:cytoplasm"/>
    <property type="evidence" value="ECO:0007669"/>
    <property type="project" value="TreeGrafter"/>
</dbReference>
<evidence type="ECO:0000313" key="5">
    <source>
        <dbReference type="Proteomes" id="UP000747542"/>
    </source>
</evidence>
<reference evidence="4" key="1">
    <citation type="journal article" date="2021" name="Sci. Adv.">
        <title>The American lobster genome reveals insights on longevity, neural, and immune adaptations.</title>
        <authorList>
            <person name="Polinski J.M."/>
            <person name="Zimin A.V."/>
            <person name="Clark K.F."/>
            <person name="Kohn A.B."/>
            <person name="Sadowski N."/>
            <person name="Timp W."/>
            <person name="Ptitsyn A."/>
            <person name="Khanna P."/>
            <person name="Romanova D.Y."/>
            <person name="Williams P."/>
            <person name="Greenwood S.J."/>
            <person name="Moroz L.L."/>
            <person name="Walt D.R."/>
            <person name="Bodnar A.G."/>
        </authorList>
    </citation>
    <scope>NUCLEOTIDE SEQUENCE</scope>
    <source>
        <strain evidence="4">GMGI-L3</strain>
    </source>
</reference>
<dbReference type="AlphaFoldDB" id="A0A8J5KAN9"/>
<dbReference type="InterPro" id="IPR051247">
    <property type="entry name" value="RLC_Component"/>
</dbReference>
<name>A0A8J5KAN9_HOMAM</name>
<keyword evidence="5" id="KW-1185">Reference proteome</keyword>
<dbReference type="InterPro" id="IPR014720">
    <property type="entry name" value="dsRBD_dom"/>
</dbReference>
<dbReference type="Proteomes" id="UP000747542">
    <property type="component" value="Unassembled WGS sequence"/>
</dbReference>
<dbReference type="GO" id="GO:0016301">
    <property type="term" value="F:kinase activity"/>
    <property type="evidence" value="ECO:0007669"/>
    <property type="project" value="UniProtKB-KW"/>
</dbReference>
<protein>
    <submittedName>
        <fullName evidence="4">Interferon-inducible double-stranded RNA-dependent protein kinase activator A A-like</fullName>
    </submittedName>
</protein>
<dbReference type="PROSITE" id="PS50137">
    <property type="entry name" value="DS_RBD"/>
    <property type="match status" value="1"/>
</dbReference>